<dbReference type="RefSeq" id="WP_131072026.1">
    <property type="nucleotide sequence ID" value="NZ_CP036313.1"/>
</dbReference>
<protein>
    <submittedName>
        <fullName evidence="1">Uncharacterized protein</fullName>
    </submittedName>
</protein>
<sequence>MKGSNMEIARHWVGGGTDNESLQPWESLKTFFSENDFHWQDIEDIVSQPDRIYIGDEFSPKRLPDMKDLKNQLKAADQKGLPVTLLTPVLTDGGIKAWGKLFDTFHQWDHAAEVVVNDLGVLLYLKQTFPGFSLSMGRLFNKGFKDPRLDTKNITPAAAAACLNDCSFQHANMRTLAKNLGIQRFEQDLFPHADLDPDALAMNGSDLDVSVYFPFGYVTTGRACITAGMNGRPGARFNFSAGCHAPCTTHRFKLSHPGSGPALLQNGNTIFYPYTASMLRHLLKTAETHGLRLVWQGGLA</sequence>
<name>A0ABX5RD74_9BACT</name>
<proteinExistence type="predicted"/>
<dbReference type="Proteomes" id="UP000293902">
    <property type="component" value="Chromosome"/>
</dbReference>
<organism evidence="1 2">
    <name type="scientific">Desulfobacter hydrogenophilus</name>
    <dbReference type="NCBI Taxonomy" id="2291"/>
    <lineage>
        <taxon>Bacteria</taxon>
        <taxon>Pseudomonadati</taxon>
        <taxon>Thermodesulfobacteriota</taxon>
        <taxon>Desulfobacteria</taxon>
        <taxon>Desulfobacterales</taxon>
        <taxon>Desulfobacteraceae</taxon>
        <taxon>Desulfobacter</taxon>
    </lineage>
</organism>
<reference evidence="1 2" key="1">
    <citation type="submission" date="2019-02" db="EMBL/GenBank/DDBJ databases">
        <title>Complete genome sequence of Desulfobacter hydrogenophilus AcRS1.</title>
        <authorList>
            <person name="Marietou A."/>
            <person name="Lund M.B."/>
            <person name="Marshall I.P.G."/>
            <person name="Schreiber L."/>
            <person name="Jorgensen B."/>
        </authorList>
    </citation>
    <scope>NUCLEOTIDE SEQUENCE [LARGE SCALE GENOMIC DNA]</scope>
    <source>
        <strain evidence="1 2">AcRS1</strain>
    </source>
</reference>
<evidence type="ECO:0000313" key="1">
    <source>
        <dbReference type="EMBL" id="QBH12850.1"/>
    </source>
</evidence>
<gene>
    <name evidence="1" type="ORF">EYB58_07940</name>
</gene>
<keyword evidence="2" id="KW-1185">Reference proteome</keyword>
<evidence type="ECO:0000313" key="2">
    <source>
        <dbReference type="Proteomes" id="UP000293902"/>
    </source>
</evidence>
<dbReference type="EMBL" id="CP036313">
    <property type="protein sequence ID" value="QBH12850.1"/>
    <property type="molecule type" value="Genomic_DNA"/>
</dbReference>
<accession>A0ABX5RD74</accession>